<dbReference type="Proteomes" id="UP000000305">
    <property type="component" value="Unassembled WGS sequence"/>
</dbReference>
<feature type="disulfide bond" evidence="20">
    <location>
        <begin position="190"/>
        <end position="198"/>
    </location>
</feature>
<feature type="binding site" evidence="16">
    <location>
        <position position="1205"/>
    </location>
    <ligand>
        <name>chloride</name>
        <dbReference type="ChEBI" id="CHEBI:17996"/>
        <label>1</label>
    </ligand>
</feature>
<dbReference type="GO" id="GO:0046872">
    <property type="term" value="F:metal ion binding"/>
    <property type="evidence" value="ECO:0007669"/>
    <property type="project" value="UniProtKB-KW"/>
</dbReference>
<keyword evidence="4 17" id="KW-0479">Metal-binding</keyword>
<comment type="cofactor">
    <cofactor evidence="21">
        <name>Zn(2+)</name>
        <dbReference type="ChEBI" id="CHEBI:29105"/>
    </cofactor>
    <text evidence="21">Binds 2 Zn(2+) ions per subunit.</text>
</comment>
<evidence type="ECO:0000256" key="20">
    <source>
        <dbReference type="PROSITE-ProRule" id="PRU01355"/>
    </source>
</evidence>
<feature type="glycosylation site" description="N-linked (GlcNAc...) (complex) asparagine" evidence="14">
    <location>
        <position position="765"/>
    </location>
</feature>
<feature type="active site" description="Proton donor 1" evidence="13">
    <location>
        <position position="1196"/>
    </location>
</feature>
<evidence type="ECO:0000256" key="2">
    <source>
        <dbReference type="ARBA" id="ARBA00022645"/>
    </source>
</evidence>
<feature type="disulfide bond" evidence="18">
    <location>
        <begin position="828"/>
        <end position="835"/>
    </location>
</feature>
<dbReference type="SUPFAM" id="SSF55486">
    <property type="entry name" value="Metalloproteases ('zincins'), catalytic domain"/>
    <property type="match status" value="2"/>
</dbReference>
<feature type="active site" description="Proton donor 2" evidence="15">
    <location>
        <position position="1196"/>
    </location>
</feature>
<evidence type="ECO:0000256" key="17">
    <source>
        <dbReference type="PIRSR" id="PIRSR601548-3"/>
    </source>
</evidence>
<dbReference type="EMBL" id="GL732529">
    <property type="protein sequence ID" value="EFX86779.1"/>
    <property type="molecule type" value="Genomic_DNA"/>
</dbReference>
<evidence type="ECO:0000313" key="24">
    <source>
        <dbReference type="Proteomes" id="UP000000305"/>
    </source>
</evidence>
<feature type="binding site" evidence="19">
    <location>
        <position position="1070"/>
    </location>
    <ligand>
        <name>Zn(2+)</name>
        <dbReference type="ChEBI" id="CHEBI:29105"/>
        <label>2</label>
        <note>catalytic</note>
    </ligand>
</feature>
<evidence type="ECO:0000256" key="9">
    <source>
        <dbReference type="ARBA" id="ARBA00023157"/>
    </source>
</evidence>
<dbReference type="EC" id="3.4.-.-" evidence="21"/>
<evidence type="ECO:0000256" key="6">
    <source>
        <dbReference type="ARBA" id="ARBA00022801"/>
    </source>
</evidence>
<feature type="binding site" evidence="19">
    <location>
        <position position="1066"/>
    </location>
    <ligand>
        <name>Zn(2+)</name>
        <dbReference type="ChEBI" id="CHEBI:29105"/>
        <label>2</label>
        <note>catalytic</note>
    </ligand>
</feature>
<feature type="active site" description="Proton acceptor 1" evidence="13">
    <location>
        <position position="1067"/>
    </location>
</feature>
<feature type="disulfide bond" evidence="18 20">
    <location>
        <begin position="1221"/>
        <end position="1239"/>
    </location>
</feature>
<evidence type="ECO:0000256" key="3">
    <source>
        <dbReference type="ARBA" id="ARBA00022670"/>
    </source>
</evidence>
<comment type="similarity">
    <text evidence="1 20 21">Belongs to the peptidase M2 family.</text>
</comment>
<evidence type="ECO:0000256" key="21">
    <source>
        <dbReference type="RuleBase" id="RU361144"/>
    </source>
</evidence>
<evidence type="ECO:0000256" key="13">
    <source>
        <dbReference type="PIRSR" id="PIRSR601548-1"/>
    </source>
</evidence>
<evidence type="ECO:0000256" key="10">
    <source>
        <dbReference type="ARBA" id="ARBA00023180"/>
    </source>
</evidence>
<dbReference type="PROSITE" id="PS52011">
    <property type="entry name" value="PEPTIDASE_M2"/>
    <property type="match status" value="2"/>
</dbReference>
<dbReference type="GO" id="GO:0008241">
    <property type="term" value="F:peptidyl-dipeptidase activity"/>
    <property type="evidence" value="ECO:0007669"/>
    <property type="project" value="UniProtKB-EC"/>
</dbReference>
<dbReference type="GO" id="GO:0005764">
    <property type="term" value="C:lysosome"/>
    <property type="evidence" value="ECO:0007669"/>
    <property type="project" value="UniProtKB-ARBA"/>
</dbReference>
<dbReference type="InParanoid" id="E9G1N7"/>
<keyword evidence="8 21" id="KW-0482">Metalloprotease</keyword>
<keyword evidence="5" id="KW-0732">Signal</keyword>
<evidence type="ECO:0000256" key="5">
    <source>
        <dbReference type="ARBA" id="ARBA00022729"/>
    </source>
</evidence>
<dbReference type="GO" id="GO:0005615">
    <property type="term" value="C:extracellular space"/>
    <property type="evidence" value="ECO:0000318"/>
    <property type="project" value="GO_Central"/>
</dbReference>
<keyword evidence="22" id="KW-1133">Transmembrane helix</keyword>
<evidence type="ECO:0000256" key="22">
    <source>
        <dbReference type="SAM" id="Phobius"/>
    </source>
</evidence>
<dbReference type="CDD" id="cd06461">
    <property type="entry name" value="M2_ACE"/>
    <property type="match status" value="2"/>
</dbReference>
<dbReference type="eggNOG" id="KOG3690">
    <property type="taxonomic scope" value="Eukaryota"/>
</dbReference>
<feature type="binding site" evidence="17">
    <location>
        <position position="1070"/>
    </location>
    <ligand>
        <name>Zn(2+)</name>
        <dbReference type="ChEBI" id="CHEBI:29105"/>
        <label>1</label>
        <note>catalytic</note>
    </ligand>
</feature>
<proteinExistence type="inferred from homology"/>
<feature type="active site" description="Proton acceptor 2" evidence="15">
    <location>
        <position position="1067"/>
    </location>
</feature>
<dbReference type="OMA" id="GMPPEFW"/>
<feature type="active site" description="Proton donor 1" evidence="15">
    <location>
        <position position="582"/>
    </location>
</feature>
<keyword evidence="2 21" id="KW-0121">Carboxypeptidase</keyword>
<dbReference type="InterPro" id="IPR001548">
    <property type="entry name" value="Peptidase_M2"/>
</dbReference>
<keyword evidence="3 21" id="KW-0645">Protease</keyword>
<organism evidence="23 24">
    <name type="scientific">Daphnia pulex</name>
    <name type="common">Water flea</name>
    <dbReference type="NCBI Taxonomy" id="6669"/>
    <lineage>
        <taxon>Eukaryota</taxon>
        <taxon>Metazoa</taxon>
        <taxon>Ecdysozoa</taxon>
        <taxon>Arthropoda</taxon>
        <taxon>Crustacea</taxon>
        <taxon>Branchiopoda</taxon>
        <taxon>Diplostraca</taxon>
        <taxon>Cladocera</taxon>
        <taxon>Anomopoda</taxon>
        <taxon>Daphniidae</taxon>
        <taxon>Daphnia</taxon>
    </lineage>
</organism>
<feature type="active site" description="Proton acceptor 1" evidence="15">
    <location>
        <position position="437"/>
    </location>
</feature>
<feature type="glycosylation site" description="N-linked (GlcNAc...) asparagine" evidence="14">
    <location>
        <position position="747"/>
    </location>
</feature>
<dbReference type="PRINTS" id="PR00791">
    <property type="entry name" value="PEPDIPTASEA"/>
</dbReference>
<dbReference type="PANTHER" id="PTHR10514">
    <property type="entry name" value="ANGIOTENSIN-CONVERTING ENZYME"/>
    <property type="match status" value="1"/>
</dbReference>
<evidence type="ECO:0000256" key="14">
    <source>
        <dbReference type="PIRSR" id="PIRSR601548-10"/>
    </source>
</evidence>
<evidence type="ECO:0000256" key="4">
    <source>
        <dbReference type="ARBA" id="ARBA00022723"/>
    </source>
</evidence>
<dbReference type="GO" id="GO:0004180">
    <property type="term" value="F:carboxypeptidase activity"/>
    <property type="evidence" value="ECO:0007669"/>
    <property type="project" value="UniProtKB-KW"/>
</dbReference>
<dbReference type="KEGG" id="dpx:DAPPUDRAFT_307838"/>
<feature type="disulfide bond" evidence="18 20">
    <location>
        <begin position="1035"/>
        <end position="1053"/>
    </location>
</feature>
<evidence type="ECO:0000313" key="23">
    <source>
        <dbReference type="EMBL" id="EFX86779.1"/>
    </source>
</evidence>
<evidence type="ECO:0000256" key="15">
    <source>
        <dbReference type="PIRSR" id="PIRSR601548-11"/>
    </source>
</evidence>
<evidence type="ECO:0000256" key="12">
    <source>
        <dbReference type="ARBA" id="ARBA00039858"/>
    </source>
</evidence>
<dbReference type="OrthoDB" id="10029630at2759"/>
<dbReference type="PANTHER" id="PTHR10514:SF27">
    <property type="entry name" value="ANGIOTENSIN-CONVERTING ENZYME"/>
    <property type="match status" value="1"/>
</dbReference>
<keyword evidence="24" id="KW-1185">Reference proteome</keyword>
<evidence type="ECO:0000256" key="8">
    <source>
        <dbReference type="ARBA" id="ARBA00023049"/>
    </source>
</evidence>
<evidence type="ECO:0000256" key="16">
    <source>
        <dbReference type="PIRSR" id="PIRSR601548-2"/>
    </source>
</evidence>
<feature type="binding site" evidence="17">
    <location>
        <position position="1066"/>
    </location>
    <ligand>
        <name>Zn(2+)</name>
        <dbReference type="ChEBI" id="CHEBI:29105"/>
        <label>1</label>
        <note>catalytic</note>
    </ligand>
</feature>
<accession>E9G1N7</accession>
<dbReference type="FunFam" id="1.10.1370.30:FF:000004">
    <property type="entry name" value="Angiotensin-converting enzyme"/>
    <property type="match status" value="1"/>
</dbReference>
<keyword evidence="7 17" id="KW-0862">Zinc</keyword>
<dbReference type="HOGENOM" id="CLU_006219_0_0_1"/>
<keyword evidence="6 21" id="KW-0378">Hydrolase</keyword>
<sequence length="1373" mass="158129">MRHSLIGEGTIERSTIALSDLSIIYFTNVWSPTTTFFNCRLKEKDVMERLVSSRRPVSRIFVTFLLIAASAKAQLNTNEDEATQFLEDLDPIYLKEANTQMTTRWQSITDITEEHSQAEIAANVNYLAFQKETWGDVTKFDYSGFNDVDVKREFQYLNIIGPAALDTADAQRYTQLSSEMETIYSSAKVCKQDDPTVCMPLDPDLTEIMATSTNYTELEYVWTQWREEAGKPVRQKYIEFVALNNKAATLNGYKDMGSLWNEYYLYEGYSEDEFKAAIEELWQTVKPLYEQLYTYVRRILSTTIYKDQLQRYGRLPAHVLGNMWAQSWGNIAKHVLPYPDAPAVDATPEMIAQGYTAKKMFELSEKFFYDLGLDNMTKTFWDLSMIERPDDGREVVCHASAEEFFFGPGDDTNFREDWRIKMCTTITQEDFVTVHHEMGHIQYFMNYRNQHWVFRNGANPGFHEAIGDTIALAVSTPAHLKKLGLLPATTSAKTKPRDAKLPELPAGVSEQDLNYLLSQALEKIAFIPFGYLMDKWRWSVFDGSTNDTNLNENWWKLRQELQGLRAPIYRNESDFDPGAKYHIPANVEYIRYFVSYIVQFQFYESLCKEAGQFDPANPELPLYKCDFDGSKAAGAKLKYDATFNDIIDFLKSKFSPKKSFRALLEPGFSKPWPDALEALTGSRVMDATSLLAYFDPLMQWLKEANAGDCLGWECEAFAADYMMNDYETTTSYLYNQATIAEWNYETNLTDANGQNSTEWSVKVANHIKQSWEEYITQFEYETFVDESLKRQLQLLQSLGVAALSDEDLTNRTTVINNMMNQYSSAKICPYQKPSCKDEEKLALEPDIESILATSTDYDELNYVWSEWRKIASRPMIHDYEQYVELNNKVAEVNGKEDMSVLWKEPYETENFQQQLEKILNETKPFYDVLHAYTRMKLRERYGEDKFPKDKSPIPASVLGNMWAQTWENLYDLLAPYPDAPTVDVTQEMNNQKWTARKMFEVAEEFYTSLGLLPMPTCYGKDSMIEKPTDGREVVCHASAWDFSDGKDFRIKMCTGIDMADLITVHHEQGHIQYDEQYKDQPVTFRDGANPGFHEAIGDVMALSVATPKHLSKIELLIDYTPSIETDLNFLMKTALEKVTFLPFAYVMDSWRWEVFQGKYDSSNWMERWMHLTETYQGIVPPSIRYQDDFDPGAKYHIAADVEYSRYFVANVLQFQIHKALCIVAGEFDPVDPEKPLYRCDIYQNKDAGKIMETLLKAGLSKPWRETLNETIGASELDSSAVIDYFKPLQAHLEKEIKDKEEIGWVSKYQEFYVDGERYPVGDNTVPIIVGSVLAALVVIVIVAYFIGRSRNNKRRKAAAALNGNDNPTAVTLE</sequence>
<keyword evidence="22" id="KW-0812">Transmembrane</keyword>
<evidence type="ECO:0000256" key="11">
    <source>
        <dbReference type="ARBA" id="ARBA00036868"/>
    </source>
</evidence>
<reference evidence="23 24" key="1">
    <citation type="journal article" date="2011" name="Science">
        <title>The ecoresponsive genome of Daphnia pulex.</title>
        <authorList>
            <person name="Colbourne J.K."/>
            <person name="Pfrender M.E."/>
            <person name="Gilbert D."/>
            <person name="Thomas W.K."/>
            <person name="Tucker A."/>
            <person name="Oakley T.H."/>
            <person name="Tokishita S."/>
            <person name="Aerts A."/>
            <person name="Arnold G.J."/>
            <person name="Basu M.K."/>
            <person name="Bauer D.J."/>
            <person name="Caceres C.E."/>
            <person name="Carmel L."/>
            <person name="Casola C."/>
            <person name="Choi J.H."/>
            <person name="Detter J.C."/>
            <person name="Dong Q."/>
            <person name="Dusheyko S."/>
            <person name="Eads B.D."/>
            <person name="Frohlich T."/>
            <person name="Geiler-Samerotte K.A."/>
            <person name="Gerlach D."/>
            <person name="Hatcher P."/>
            <person name="Jogdeo S."/>
            <person name="Krijgsveld J."/>
            <person name="Kriventseva E.V."/>
            <person name="Kultz D."/>
            <person name="Laforsch C."/>
            <person name="Lindquist E."/>
            <person name="Lopez J."/>
            <person name="Manak J.R."/>
            <person name="Muller J."/>
            <person name="Pangilinan J."/>
            <person name="Patwardhan R.P."/>
            <person name="Pitluck S."/>
            <person name="Pritham E.J."/>
            <person name="Rechtsteiner A."/>
            <person name="Rho M."/>
            <person name="Rogozin I.B."/>
            <person name="Sakarya O."/>
            <person name="Salamov A."/>
            <person name="Schaack S."/>
            <person name="Shapiro H."/>
            <person name="Shiga Y."/>
            <person name="Skalitzky C."/>
            <person name="Smith Z."/>
            <person name="Souvorov A."/>
            <person name="Sung W."/>
            <person name="Tang Z."/>
            <person name="Tsuchiya D."/>
            <person name="Tu H."/>
            <person name="Vos H."/>
            <person name="Wang M."/>
            <person name="Wolf Y.I."/>
            <person name="Yamagata H."/>
            <person name="Yamada T."/>
            <person name="Ye Y."/>
            <person name="Shaw J.R."/>
            <person name="Andrews J."/>
            <person name="Crease T.J."/>
            <person name="Tang H."/>
            <person name="Lucas S.M."/>
            <person name="Robertson H.M."/>
            <person name="Bork P."/>
            <person name="Koonin E.V."/>
            <person name="Zdobnov E.M."/>
            <person name="Grigoriev I.V."/>
            <person name="Lynch M."/>
            <person name="Boore J.L."/>
        </authorList>
    </citation>
    <scope>NUCLEOTIDE SEQUENCE [LARGE SCALE GENOMIC DNA]</scope>
</reference>
<feature type="transmembrane region" description="Helical" evidence="22">
    <location>
        <begin position="1327"/>
        <end position="1346"/>
    </location>
</feature>
<dbReference type="GO" id="GO:0008237">
    <property type="term" value="F:metallopeptidase activity"/>
    <property type="evidence" value="ECO:0000318"/>
    <property type="project" value="GO_Central"/>
</dbReference>
<name>E9G1N7_DAPPU</name>
<comment type="caution">
    <text evidence="20">Lacks conserved residue(s) required for the propagation of feature annotation.</text>
</comment>
<dbReference type="PhylomeDB" id="E9G1N7"/>
<evidence type="ECO:0000256" key="19">
    <source>
        <dbReference type="PIRSR" id="PIRSR601548-8"/>
    </source>
</evidence>
<evidence type="ECO:0000256" key="1">
    <source>
        <dbReference type="ARBA" id="ARBA00008139"/>
    </source>
</evidence>
<feature type="binding site" evidence="19">
    <location>
        <position position="1094"/>
    </location>
    <ligand>
        <name>Zn(2+)</name>
        <dbReference type="ChEBI" id="CHEBI:29105"/>
        <label>2</label>
        <note>catalytic</note>
    </ligand>
</feature>
<evidence type="ECO:0000256" key="7">
    <source>
        <dbReference type="ARBA" id="ARBA00022833"/>
    </source>
</evidence>
<feature type="binding site" evidence="16">
    <location>
        <position position="906"/>
    </location>
    <ligand>
        <name>chloride</name>
        <dbReference type="ChEBI" id="CHEBI:17996"/>
        <label>1</label>
    </ligand>
</feature>
<dbReference type="GO" id="GO:0006508">
    <property type="term" value="P:proteolysis"/>
    <property type="evidence" value="ECO:0007669"/>
    <property type="project" value="UniProtKB-KW"/>
</dbReference>
<dbReference type="Pfam" id="PF01401">
    <property type="entry name" value="Peptidase_M2"/>
    <property type="match status" value="2"/>
</dbReference>
<protein>
    <recommendedName>
        <fullName evidence="12 21">Angiotensin-converting enzyme</fullName>
        <ecNumber evidence="21">3.4.-.-</ecNumber>
    </recommendedName>
</protein>
<dbReference type="GO" id="GO:0005886">
    <property type="term" value="C:plasma membrane"/>
    <property type="evidence" value="ECO:0000318"/>
    <property type="project" value="GO_Central"/>
</dbReference>
<dbReference type="CDD" id="cd12087">
    <property type="entry name" value="TM_EGFR-like"/>
    <property type="match status" value="1"/>
</dbReference>
<comment type="catalytic activity">
    <reaction evidence="11">
        <text>Release of a C-terminal dipeptide, oligopeptide-|-Xaa-Yaa, when Xaa is not Pro, and Yaa is neither Asp nor Glu. Thus, conversion of angiotensin I to angiotensin II, with increase in vasoconstrictor activity, but no action on angiotensin II.</text>
        <dbReference type="EC" id="3.4.15.1"/>
    </reaction>
</comment>
<gene>
    <name evidence="23" type="ORF">DAPPUDRAFT_307838</name>
</gene>
<keyword evidence="10 14" id="KW-0325">Glycoprotein</keyword>
<feature type="binding site" evidence="17">
    <location>
        <position position="1094"/>
    </location>
    <ligand>
        <name>Zn(2+)</name>
        <dbReference type="ChEBI" id="CHEBI:29105"/>
        <label>1</label>
        <note>catalytic</note>
    </ligand>
</feature>
<evidence type="ECO:0000256" key="18">
    <source>
        <dbReference type="PIRSR" id="PIRSR601548-4"/>
    </source>
</evidence>
<keyword evidence="9 18" id="KW-1015">Disulfide bond</keyword>
<keyword evidence="22" id="KW-0472">Membrane</keyword>